<dbReference type="SMART" id="SM00487">
    <property type="entry name" value="DEXDc"/>
    <property type="match status" value="1"/>
</dbReference>
<dbReference type="SMART" id="SM00490">
    <property type="entry name" value="HELICc"/>
    <property type="match status" value="1"/>
</dbReference>
<comment type="subcellular location">
    <subcellularLocation>
        <location evidence="1">Nucleus</location>
        <location evidence="1">Nucleolus</location>
    </subcellularLocation>
</comment>
<dbReference type="GO" id="GO:0016787">
    <property type="term" value="F:hydrolase activity"/>
    <property type="evidence" value="ECO:0007669"/>
    <property type="project" value="UniProtKB-KW"/>
</dbReference>
<dbReference type="GO" id="GO:0005524">
    <property type="term" value="F:ATP binding"/>
    <property type="evidence" value="ECO:0007669"/>
    <property type="project" value="UniProtKB-KW"/>
</dbReference>
<sequence>MDDPLETDDDFEVKEARELVTSMNRKKKKSGGFQVMGFSHSIFKGLARKGYKLPTPIQRKTIPIILTGRDVVAMARTGSGKTAAFLLPMLEKLQRHVATGPRALILCPTRELAMQTLSFTKELGRFTGLIAAVVLGGDRMEDQFAALHSCPDIIIATPGRLLHILMEMNFNLKTIEYVVFDEGDRLFELGFAEQLSETLHRLPHDRQTLIFSATLPNNLIEFARSGLTDPVLIRLDVDKKLSQNLKLAHISCLSDDKTTVLVYLLKHVIPRKQQVVVFFATKHHVEFFQMFLTEVGQSCASVHSGLDSLARNTAIKQFRAGSIRVLLVTDVAARGVDIPLLDNVINYHFPPLPKLFLHRVGRVARAGRNGMAYSLVDSDEMPYLFDVFVFLGRNLQTAGPIPSDKSMNDYIGRAPRTSMANTSGSVHQLIDRNANLESMDKVCKNAMKRFIKTRPNASNESVRRAKGIRGMLQALPIHSIFPETEDAANTKVLDVIRELKLPTIFEALGRQSNPAVFDVITKKRKLYAEAIAKHAARQQHIKEHLANKPSIFDRTVNLSEQIGTAISGEDPELDSLEHIELFVPYVRGNEAEERGLSVTKTVGQFSTDAAAASLNLLSDELSQGDNLRPIGSRLRRQVWDRKRKRYVDSEAAEGKANLKRIKTESGVWIPASYKTDKYKQWLKRYQMDRTDADGEAEGPKNSTDPQSAFSIRFGDVVEFPDEEPSGTNKPGKFSNKVRSTKEKTNQTNEGKTRDSGPQFTVMGTQPWHNRATAHQRQKAQNATEASKIRQPKGSRTFGQLRKPEQILKQRRQRAKMHRAAQKKKNQHGKQSRCSKTTKKSAFKKSRR</sequence>
<keyword evidence="6" id="KW-0347">Helicase</keyword>
<evidence type="ECO:0000313" key="16">
    <source>
        <dbReference type="EMBL" id="KAF8565138.1"/>
    </source>
</evidence>
<feature type="compositionally biased region" description="Basic residues" evidence="12">
    <location>
        <begin position="808"/>
        <end position="847"/>
    </location>
</feature>
<dbReference type="PROSITE" id="PS51192">
    <property type="entry name" value="HELICASE_ATP_BIND_1"/>
    <property type="match status" value="1"/>
</dbReference>
<evidence type="ECO:0000256" key="3">
    <source>
        <dbReference type="ARBA" id="ARBA00012552"/>
    </source>
</evidence>
<organism evidence="16 17">
    <name type="scientific">Paragonimus westermani</name>
    <dbReference type="NCBI Taxonomy" id="34504"/>
    <lineage>
        <taxon>Eukaryota</taxon>
        <taxon>Metazoa</taxon>
        <taxon>Spiralia</taxon>
        <taxon>Lophotrochozoa</taxon>
        <taxon>Platyhelminthes</taxon>
        <taxon>Trematoda</taxon>
        <taxon>Digenea</taxon>
        <taxon>Plagiorchiida</taxon>
        <taxon>Troglotremata</taxon>
        <taxon>Troglotrematidae</taxon>
        <taxon>Paragonimus</taxon>
    </lineage>
</organism>
<dbReference type="GO" id="GO:0003724">
    <property type="term" value="F:RNA helicase activity"/>
    <property type="evidence" value="ECO:0007669"/>
    <property type="project" value="UniProtKB-EC"/>
</dbReference>
<dbReference type="PANTHER" id="PTHR47959:SF8">
    <property type="entry name" value="RNA HELICASE"/>
    <property type="match status" value="1"/>
</dbReference>
<dbReference type="EMBL" id="JTDF01007265">
    <property type="protein sequence ID" value="KAF8565138.1"/>
    <property type="molecule type" value="Genomic_DNA"/>
</dbReference>
<dbReference type="InterPro" id="IPR001650">
    <property type="entry name" value="Helicase_C-like"/>
</dbReference>
<dbReference type="Proteomes" id="UP000699462">
    <property type="component" value="Unassembled WGS sequence"/>
</dbReference>
<evidence type="ECO:0000256" key="1">
    <source>
        <dbReference type="ARBA" id="ARBA00004604"/>
    </source>
</evidence>
<dbReference type="OrthoDB" id="10261375at2759"/>
<accession>A0A8T0DE50</accession>
<gene>
    <name evidence="16" type="ORF">P879_07106</name>
</gene>
<dbReference type="Pfam" id="PF00271">
    <property type="entry name" value="Helicase_C"/>
    <property type="match status" value="1"/>
</dbReference>
<dbReference type="SUPFAM" id="SSF52540">
    <property type="entry name" value="P-loop containing nucleoside triphosphate hydrolases"/>
    <property type="match status" value="1"/>
</dbReference>
<dbReference type="InterPro" id="IPR011545">
    <property type="entry name" value="DEAD/DEAH_box_helicase_dom"/>
</dbReference>
<comment type="similarity">
    <text evidence="2">Belongs to the DEAD box helicase family. DDX54/DBP10 subfamily.</text>
</comment>
<evidence type="ECO:0000256" key="6">
    <source>
        <dbReference type="ARBA" id="ARBA00022806"/>
    </source>
</evidence>
<dbReference type="SMART" id="SM01123">
    <property type="entry name" value="DBP10CT"/>
    <property type="match status" value="1"/>
</dbReference>
<dbReference type="PROSITE" id="PS51194">
    <property type="entry name" value="HELICASE_CTER"/>
    <property type="match status" value="1"/>
</dbReference>
<keyword evidence="7" id="KW-0067">ATP-binding</keyword>
<dbReference type="Pfam" id="PF08147">
    <property type="entry name" value="DBP10CT"/>
    <property type="match status" value="1"/>
</dbReference>
<evidence type="ECO:0000259" key="15">
    <source>
        <dbReference type="PROSITE" id="PS51195"/>
    </source>
</evidence>
<keyword evidence="17" id="KW-1185">Reference proteome</keyword>
<evidence type="ECO:0000259" key="13">
    <source>
        <dbReference type="PROSITE" id="PS51192"/>
    </source>
</evidence>
<feature type="short sequence motif" description="Q motif" evidence="11">
    <location>
        <begin position="31"/>
        <end position="59"/>
    </location>
</feature>
<evidence type="ECO:0000256" key="11">
    <source>
        <dbReference type="PROSITE-ProRule" id="PRU00552"/>
    </source>
</evidence>
<dbReference type="InterPro" id="IPR012541">
    <property type="entry name" value="DBP10_C"/>
</dbReference>
<feature type="domain" description="Helicase ATP-binding" evidence="13">
    <location>
        <begin position="62"/>
        <end position="233"/>
    </location>
</feature>
<dbReference type="PANTHER" id="PTHR47959">
    <property type="entry name" value="ATP-DEPENDENT RNA HELICASE RHLE-RELATED"/>
    <property type="match status" value="1"/>
</dbReference>
<keyword evidence="9" id="KW-0539">Nucleus</keyword>
<dbReference type="FunFam" id="3.40.50.300:FF:000865">
    <property type="entry name" value="ATP-dependent RNA helicase DDX54"/>
    <property type="match status" value="1"/>
</dbReference>
<dbReference type="EC" id="3.6.4.13" evidence="3"/>
<dbReference type="InterPro" id="IPR050079">
    <property type="entry name" value="DEAD_box_RNA_helicase"/>
</dbReference>
<evidence type="ECO:0000256" key="10">
    <source>
        <dbReference type="ARBA" id="ARBA00047984"/>
    </source>
</evidence>
<evidence type="ECO:0000256" key="5">
    <source>
        <dbReference type="ARBA" id="ARBA00022801"/>
    </source>
</evidence>
<feature type="compositionally biased region" description="Polar residues" evidence="12">
    <location>
        <begin position="755"/>
        <end position="770"/>
    </location>
</feature>
<dbReference type="AlphaFoldDB" id="A0A8T0DE50"/>
<keyword evidence="4" id="KW-0547">Nucleotide-binding</keyword>
<feature type="domain" description="Helicase C-terminal" evidence="14">
    <location>
        <begin position="260"/>
        <end position="411"/>
    </location>
</feature>
<dbReference type="CDD" id="cd17959">
    <property type="entry name" value="DEADc_DDX54"/>
    <property type="match status" value="1"/>
</dbReference>
<keyword evidence="5" id="KW-0378">Hydrolase</keyword>
<evidence type="ECO:0000256" key="9">
    <source>
        <dbReference type="ARBA" id="ARBA00023242"/>
    </source>
</evidence>
<feature type="compositionally biased region" description="Basic and acidic residues" evidence="12">
    <location>
        <begin position="739"/>
        <end position="754"/>
    </location>
</feature>
<dbReference type="GO" id="GO:0003723">
    <property type="term" value="F:RNA binding"/>
    <property type="evidence" value="ECO:0007669"/>
    <property type="project" value="UniProtKB-KW"/>
</dbReference>
<evidence type="ECO:0000256" key="4">
    <source>
        <dbReference type="ARBA" id="ARBA00022741"/>
    </source>
</evidence>
<proteinExistence type="inferred from homology"/>
<comment type="caution">
    <text evidence="16">The sequence shown here is derived from an EMBL/GenBank/DDBJ whole genome shotgun (WGS) entry which is preliminary data.</text>
</comment>
<feature type="domain" description="DEAD-box RNA helicase Q" evidence="15">
    <location>
        <begin position="31"/>
        <end position="59"/>
    </location>
</feature>
<feature type="region of interest" description="Disordered" evidence="12">
    <location>
        <begin position="718"/>
        <end position="847"/>
    </location>
</feature>
<dbReference type="InterPro" id="IPR014014">
    <property type="entry name" value="RNA_helicase_DEAD_Q_motif"/>
</dbReference>
<dbReference type="InterPro" id="IPR027417">
    <property type="entry name" value="P-loop_NTPase"/>
</dbReference>
<evidence type="ECO:0000256" key="8">
    <source>
        <dbReference type="ARBA" id="ARBA00022884"/>
    </source>
</evidence>
<dbReference type="InterPro" id="IPR014001">
    <property type="entry name" value="Helicase_ATP-bd"/>
</dbReference>
<evidence type="ECO:0000256" key="7">
    <source>
        <dbReference type="ARBA" id="ARBA00022840"/>
    </source>
</evidence>
<evidence type="ECO:0000256" key="12">
    <source>
        <dbReference type="SAM" id="MobiDB-lite"/>
    </source>
</evidence>
<dbReference type="GO" id="GO:0005829">
    <property type="term" value="C:cytosol"/>
    <property type="evidence" value="ECO:0007669"/>
    <property type="project" value="TreeGrafter"/>
</dbReference>
<evidence type="ECO:0000313" key="17">
    <source>
        <dbReference type="Proteomes" id="UP000699462"/>
    </source>
</evidence>
<reference evidence="16 17" key="1">
    <citation type="submission" date="2019-07" db="EMBL/GenBank/DDBJ databases">
        <title>Annotation for the trematode Paragonimus westermani.</title>
        <authorList>
            <person name="Choi Y.-J."/>
        </authorList>
    </citation>
    <scope>NUCLEOTIDE SEQUENCE [LARGE SCALE GENOMIC DNA]</scope>
    <source>
        <strain evidence="16">180907_Pwestermani</strain>
    </source>
</reference>
<dbReference type="Gene3D" id="3.40.50.300">
    <property type="entry name" value="P-loop containing nucleotide triphosphate hydrolases"/>
    <property type="match status" value="2"/>
</dbReference>
<dbReference type="InterPro" id="IPR033517">
    <property type="entry name" value="DDX54/DBP10_DEAD-box_helicase"/>
</dbReference>
<dbReference type="PROSITE" id="PS51195">
    <property type="entry name" value="Q_MOTIF"/>
    <property type="match status" value="1"/>
</dbReference>
<comment type="catalytic activity">
    <reaction evidence="10">
        <text>ATP + H2O = ADP + phosphate + H(+)</text>
        <dbReference type="Rhea" id="RHEA:13065"/>
        <dbReference type="ChEBI" id="CHEBI:15377"/>
        <dbReference type="ChEBI" id="CHEBI:15378"/>
        <dbReference type="ChEBI" id="CHEBI:30616"/>
        <dbReference type="ChEBI" id="CHEBI:43474"/>
        <dbReference type="ChEBI" id="CHEBI:456216"/>
        <dbReference type="EC" id="3.6.4.13"/>
    </reaction>
</comment>
<evidence type="ECO:0000256" key="2">
    <source>
        <dbReference type="ARBA" id="ARBA00010379"/>
    </source>
</evidence>
<name>A0A8T0DE50_9TREM</name>
<dbReference type="CDD" id="cd18787">
    <property type="entry name" value="SF2_C_DEAD"/>
    <property type="match status" value="1"/>
</dbReference>
<dbReference type="GO" id="GO:0005730">
    <property type="term" value="C:nucleolus"/>
    <property type="evidence" value="ECO:0007669"/>
    <property type="project" value="UniProtKB-SubCell"/>
</dbReference>
<keyword evidence="8" id="KW-0694">RNA-binding</keyword>
<protein>
    <recommendedName>
        <fullName evidence="3">RNA helicase</fullName>
        <ecNumber evidence="3">3.6.4.13</ecNumber>
    </recommendedName>
</protein>
<dbReference type="Pfam" id="PF00270">
    <property type="entry name" value="DEAD"/>
    <property type="match status" value="1"/>
</dbReference>
<evidence type="ECO:0000259" key="14">
    <source>
        <dbReference type="PROSITE" id="PS51194"/>
    </source>
</evidence>